<evidence type="ECO:0000313" key="1">
    <source>
        <dbReference type="EMBL" id="QHS92502.1"/>
    </source>
</evidence>
<evidence type="ECO:0008006" key="2">
    <source>
        <dbReference type="Google" id="ProtNLM"/>
    </source>
</evidence>
<reference evidence="1" key="1">
    <citation type="journal article" date="2020" name="Nature">
        <title>Giant virus diversity and host interactions through global metagenomics.</title>
        <authorList>
            <person name="Schulz F."/>
            <person name="Roux S."/>
            <person name="Paez-Espino D."/>
            <person name="Jungbluth S."/>
            <person name="Walsh D.A."/>
            <person name="Denef V.J."/>
            <person name="McMahon K.D."/>
            <person name="Konstantinidis K.T."/>
            <person name="Eloe-Fadrosh E.A."/>
            <person name="Kyrpides N.C."/>
            <person name="Woyke T."/>
        </authorList>
    </citation>
    <scope>NUCLEOTIDE SEQUENCE</scope>
    <source>
        <strain evidence="1">GVMAG-M-3300014204-73</strain>
    </source>
</reference>
<dbReference type="AlphaFoldDB" id="A0A6C0BKG0"/>
<name>A0A6C0BKG0_9ZZZZ</name>
<accession>A0A6C0BKG0</accession>
<dbReference type="EMBL" id="MN739180">
    <property type="protein sequence ID" value="QHS92502.1"/>
    <property type="molecule type" value="Genomic_DNA"/>
</dbReference>
<sequence length="98" mass="11531">MKEELGNEHYCGQYHLLGVYDHMYDTCFCVDVPTQTTTHNVSIGVQITLDEKQIDWQQICQQHAQAQWFTVNQLLKDHLVHVNTKKFFTNNMSNLINF</sequence>
<organism evidence="1">
    <name type="scientific">viral metagenome</name>
    <dbReference type="NCBI Taxonomy" id="1070528"/>
    <lineage>
        <taxon>unclassified sequences</taxon>
        <taxon>metagenomes</taxon>
        <taxon>organismal metagenomes</taxon>
    </lineage>
</organism>
<dbReference type="Gene3D" id="3.90.79.10">
    <property type="entry name" value="Nucleoside Triphosphate Pyrophosphohydrolase"/>
    <property type="match status" value="1"/>
</dbReference>
<proteinExistence type="predicted"/>
<protein>
    <recommendedName>
        <fullName evidence="2">Nudix hydrolase domain-containing protein</fullName>
    </recommendedName>
</protein>